<feature type="transmembrane region" description="Helical" evidence="1">
    <location>
        <begin position="57"/>
        <end position="73"/>
    </location>
</feature>
<sequence length="101" mass="10014">MPSLSLMLAAAAAVGLLIVAPQIPDEIKAKIRGFAALVAVGGLVLVIASHIETETKFAFALLLAVGAAAWHAYDDQTEGAAFLIAGAVLAAGTFVAGALAG</sequence>
<protein>
    <submittedName>
        <fullName evidence="2">Uncharacterized protein</fullName>
    </submittedName>
</protein>
<organism evidence="2 3">
    <name type="scientific">Muricoccus vinaceus</name>
    <dbReference type="NCBI Taxonomy" id="424704"/>
    <lineage>
        <taxon>Bacteria</taxon>
        <taxon>Pseudomonadati</taxon>
        <taxon>Pseudomonadota</taxon>
        <taxon>Alphaproteobacteria</taxon>
        <taxon>Acetobacterales</taxon>
        <taxon>Roseomonadaceae</taxon>
        <taxon>Muricoccus</taxon>
    </lineage>
</organism>
<evidence type="ECO:0000256" key="1">
    <source>
        <dbReference type="SAM" id="Phobius"/>
    </source>
</evidence>
<feature type="transmembrane region" description="Helical" evidence="1">
    <location>
        <begin position="79"/>
        <end position="100"/>
    </location>
</feature>
<gene>
    <name evidence="2" type="ORF">ACFFIC_26765</name>
</gene>
<accession>A0ABV6IZS5</accession>
<keyword evidence="1" id="KW-0472">Membrane</keyword>
<dbReference type="RefSeq" id="WP_377056204.1">
    <property type="nucleotide sequence ID" value="NZ_JBHLVZ010000094.1"/>
</dbReference>
<comment type="caution">
    <text evidence="2">The sequence shown here is derived from an EMBL/GenBank/DDBJ whole genome shotgun (WGS) entry which is preliminary data.</text>
</comment>
<reference evidence="2 3" key="1">
    <citation type="submission" date="2024-09" db="EMBL/GenBank/DDBJ databases">
        <authorList>
            <person name="Sun Q."/>
            <person name="Mori K."/>
        </authorList>
    </citation>
    <scope>NUCLEOTIDE SEQUENCE [LARGE SCALE GENOMIC DNA]</scope>
    <source>
        <strain evidence="2 3">CCM 7468</strain>
    </source>
</reference>
<keyword evidence="3" id="KW-1185">Reference proteome</keyword>
<evidence type="ECO:0000313" key="2">
    <source>
        <dbReference type="EMBL" id="MFC0389124.1"/>
    </source>
</evidence>
<keyword evidence="1" id="KW-0812">Transmembrane</keyword>
<feature type="transmembrane region" description="Helical" evidence="1">
    <location>
        <begin position="31"/>
        <end position="50"/>
    </location>
</feature>
<dbReference type="EMBL" id="JBHLVZ010000094">
    <property type="protein sequence ID" value="MFC0389124.1"/>
    <property type="molecule type" value="Genomic_DNA"/>
</dbReference>
<keyword evidence="1" id="KW-1133">Transmembrane helix</keyword>
<name>A0ABV6IZS5_9PROT</name>
<dbReference type="Proteomes" id="UP001589789">
    <property type="component" value="Unassembled WGS sequence"/>
</dbReference>
<evidence type="ECO:0000313" key="3">
    <source>
        <dbReference type="Proteomes" id="UP001589789"/>
    </source>
</evidence>
<proteinExistence type="predicted"/>